<dbReference type="GO" id="GO:0008270">
    <property type="term" value="F:zinc ion binding"/>
    <property type="evidence" value="ECO:0007669"/>
    <property type="project" value="UniProtKB-KW"/>
</dbReference>
<dbReference type="OrthoDB" id="938199at2759"/>
<keyword evidence="3" id="KW-0863">Zinc-finger</keyword>
<evidence type="ECO:0000256" key="2">
    <source>
        <dbReference type="ARBA" id="ARBA00022737"/>
    </source>
</evidence>
<dbReference type="InterPro" id="IPR001965">
    <property type="entry name" value="Znf_PHD"/>
</dbReference>
<name>A0A6J0JJJ7_RAPSA</name>
<evidence type="ECO:0000256" key="4">
    <source>
        <dbReference type="ARBA" id="ARBA00022833"/>
    </source>
</evidence>
<evidence type="ECO:0000256" key="3">
    <source>
        <dbReference type="ARBA" id="ARBA00022771"/>
    </source>
</evidence>
<evidence type="ECO:0000256" key="1">
    <source>
        <dbReference type="ARBA" id="ARBA00022723"/>
    </source>
</evidence>
<keyword evidence="6" id="KW-1185">Reference proteome</keyword>
<dbReference type="Pfam" id="PF22926">
    <property type="entry name" value="C1-like_CT"/>
    <property type="match status" value="1"/>
</dbReference>
<protein>
    <submittedName>
        <fullName evidence="7">Uncharacterized protein LOC108808104</fullName>
    </submittedName>
</protein>
<dbReference type="PANTHER" id="PTHR32410:SF162">
    <property type="entry name" value="CHP-RICH ZINC FINGER PROTEIN-LIKE-RELATED"/>
    <property type="match status" value="1"/>
</dbReference>
<dbReference type="SUPFAM" id="SSF57889">
    <property type="entry name" value="Cysteine-rich domain"/>
    <property type="match status" value="5"/>
</dbReference>
<keyword evidence="2" id="KW-0677">Repeat</keyword>
<dbReference type="InterPro" id="IPR046349">
    <property type="entry name" value="C1-like_sf"/>
</dbReference>
<dbReference type="InterPro" id="IPR004146">
    <property type="entry name" value="DC1"/>
</dbReference>
<dbReference type="RefSeq" id="XP_018435802.1">
    <property type="nucleotide sequence ID" value="XM_018580300.2"/>
</dbReference>
<dbReference type="KEGG" id="rsz:108808104"/>
<reference evidence="7" key="2">
    <citation type="submission" date="2025-08" db="UniProtKB">
        <authorList>
            <consortium name="RefSeq"/>
        </authorList>
    </citation>
    <scope>IDENTIFICATION</scope>
    <source>
        <tissue evidence="7">Leaf</tissue>
    </source>
</reference>
<dbReference type="GeneID" id="108808104"/>
<dbReference type="Proteomes" id="UP000504610">
    <property type="component" value="Chromosome 6"/>
</dbReference>
<organism evidence="6 7">
    <name type="scientific">Raphanus sativus</name>
    <name type="common">Radish</name>
    <name type="synonym">Raphanus raphanistrum var. sativus</name>
    <dbReference type="NCBI Taxonomy" id="3726"/>
    <lineage>
        <taxon>Eukaryota</taxon>
        <taxon>Viridiplantae</taxon>
        <taxon>Streptophyta</taxon>
        <taxon>Embryophyta</taxon>
        <taxon>Tracheophyta</taxon>
        <taxon>Spermatophyta</taxon>
        <taxon>Magnoliopsida</taxon>
        <taxon>eudicotyledons</taxon>
        <taxon>Gunneridae</taxon>
        <taxon>Pentapetalae</taxon>
        <taxon>rosids</taxon>
        <taxon>malvids</taxon>
        <taxon>Brassicales</taxon>
        <taxon>Brassicaceae</taxon>
        <taxon>Brassiceae</taxon>
        <taxon>Raphanus</taxon>
    </lineage>
</organism>
<feature type="domain" description="Zinc finger PHD-type" evidence="5">
    <location>
        <begin position="262"/>
        <end position="321"/>
    </location>
</feature>
<dbReference type="Pfam" id="PF03107">
    <property type="entry name" value="C1_2"/>
    <property type="match status" value="5"/>
</dbReference>
<evidence type="ECO:0000313" key="7">
    <source>
        <dbReference type="RefSeq" id="XP_018435802.1"/>
    </source>
</evidence>
<dbReference type="SMART" id="SM00249">
    <property type="entry name" value="PHD"/>
    <property type="match status" value="3"/>
</dbReference>
<proteinExistence type="predicted"/>
<evidence type="ECO:0000259" key="5">
    <source>
        <dbReference type="SMART" id="SM00249"/>
    </source>
</evidence>
<evidence type="ECO:0000313" key="6">
    <source>
        <dbReference type="Proteomes" id="UP000504610"/>
    </source>
</evidence>
<gene>
    <name evidence="7" type="primary">LOC108808104</name>
</gene>
<keyword evidence="1" id="KW-0479">Metal-binding</keyword>
<feature type="domain" description="Zinc finger PHD-type" evidence="5">
    <location>
        <begin position="401"/>
        <end position="462"/>
    </location>
</feature>
<dbReference type="AlphaFoldDB" id="A0A6J0JJJ7"/>
<dbReference type="InterPro" id="IPR053192">
    <property type="entry name" value="Vacuole_Formation_Reg"/>
</dbReference>
<keyword evidence="4" id="KW-0862">Zinc</keyword>
<feature type="domain" description="Zinc finger PHD-type" evidence="5">
    <location>
        <begin position="561"/>
        <end position="626"/>
    </location>
</feature>
<accession>A0A6J0JJJ7</accession>
<dbReference type="InterPro" id="IPR054483">
    <property type="entry name" value="DC1-like_CT"/>
</dbReference>
<dbReference type="PANTHER" id="PTHR32410">
    <property type="entry name" value="CYSTEINE/HISTIDINE-RICH C1 DOMAIN FAMILY PROTEIN"/>
    <property type="match status" value="1"/>
</dbReference>
<sequence>MEKQEVSSVHNHPLLPFTRFFFGSCEGCGFYGNIYGGYRCNELGCGDDAVFHKECGEALPEINHPSHLDHPLKLFRHDVEYSCSLCGGWGSPFGYSCSICDFKLDMVCATQSSPLAILAKPSSAHEHPLELCHSSKIVGDDDMSKRDCKLCDHPCDHSRYKYMCVQCKLHIHVECAIFIPEAYHTSHPKHSLKFLKSKAAPTYADTECIICGGSFCEQLHHCDICNFNICRMCMRDPPPLVVVTPTTHEHQLHLFPRHLEFTCNACGTKGDRSPYFCFQCNFVIHGGCIDLPRVININRHDHRISYTPRLGHGEWKCKVCRKKVDGFYGAYSCSKCPTFVVHARCATREDVWDMVEWEGIPEEEEEIAPYEVIDDKTIKHFLHDHNLHINKDGEILQESQLCKACEFQICSESFYKCESCCFLLHTKCANLPRKKRHVCDNLPLMLQRTSTVDEASYCELCHQRFTGFRYANHHMCVDVRCISFPEPFVHGSHPHPLYYGKHFEVCNGCEWRKTGNLVCDECDFSLCFKCGLLPKKVMRQRYDDHPLSLSYGENSVDGEYWCEACETTLDPEKWFYTCNDCGVVLHISCILGDFTYIEPGPCLLEGRRAEVIPNTSVLKAFCTRCSKRCTLPSILKVSKYGVVEYFCSYSCFMIV</sequence>
<reference evidence="6" key="1">
    <citation type="journal article" date="2019" name="Database">
        <title>The radish genome database (RadishGD): an integrated information resource for radish genomics.</title>
        <authorList>
            <person name="Yu H.J."/>
            <person name="Baek S."/>
            <person name="Lee Y.J."/>
            <person name="Cho A."/>
            <person name="Mun J.H."/>
        </authorList>
    </citation>
    <scope>NUCLEOTIDE SEQUENCE [LARGE SCALE GENOMIC DNA]</scope>
    <source>
        <strain evidence="6">cv. WK10039</strain>
    </source>
</reference>